<keyword evidence="9" id="KW-0234">DNA repair</keyword>
<dbReference type="Proteomes" id="UP000286806">
    <property type="component" value="Unassembled WGS sequence"/>
</dbReference>
<dbReference type="GO" id="GO:0004527">
    <property type="term" value="F:exonuclease activity"/>
    <property type="evidence" value="ECO:0007669"/>
    <property type="project" value="UniProtKB-KW"/>
</dbReference>
<dbReference type="InterPro" id="IPR027417">
    <property type="entry name" value="P-loop_NTPase"/>
</dbReference>
<keyword evidence="7" id="KW-0067">ATP-binding</keyword>
<dbReference type="GO" id="GO:0004386">
    <property type="term" value="F:helicase activity"/>
    <property type="evidence" value="ECO:0007669"/>
    <property type="project" value="UniProtKB-KW"/>
</dbReference>
<organism evidence="11 12">
    <name type="scientific">Sulfuriferula multivorans</name>
    <dbReference type="NCBI Taxonomy" id="1559896"/>
    <lineage>
        <taxon>Bacteria</taxon>
        <taxon>Pseudomonadati</taxon>
        <taxon>Pseudomonadota</taxon>
        <taxon>Betaproteobacteria</taxon>
        <taxon>Nitrosomonadales</taxon>
        <taxon>Sulfuricellaceae</taxon>
        <taxon>Sulfuriferula</taxon>
    </lineage>
</organism>
<dbReference type="GO" id="GO:0006281">
    <property type="term" value="P:DNA repair"/>
    <property type="evidence" value="ECO:0007669"/>
    <property type="project" value="UniProtKB-KW"/>
</dbReference>
<evidence type="ECO:0000259" key="10">
    <source>
        <dbReference type="Pfam" id="PF12705"/>
    </source>
</evidence>
<reference evidence="11 12" key="1">
    <citation type="journal article" date="2019" name="Front. Microbiol.">
        <title>Genomes of Neutrophilic Sulfur-Oxidizing Chemolithoautotrophs Representing 9 Proteobacterial Species From 8 Genera.</title>
        <authorList>
            <person name="Watanabe T."/>
            <person name="Kojima H."/>
            <person name="Umezawa K."/>
            <person name="Hori C."/>
            <person name="Takasuka T.E."/>
            <person name="Kato Y."/>
            <person name="Fukui M."/>
        </authorList>
    </citation>
    <scope>NUCLEOTIDE SEQUENCE [LARGE SCALE GENOMIC DNA]</scope>
    <source>
        <strain evidence="11 12">TTN</strain>
    </source>
</reference>
<evidence type="ECO:0000256" key="3">
    <source>
        <dbReference type="ARBA" id="ARBA00022763"/>
    </source>
</evidence>
<evidence type="ECO:0000256" key="4">
    <source>
        <dbReference type="ARBA" id="ARBA00022801"/>
    </source>
</evidence>
<accession>A0A401JGD7</accession>
<dbReference type="PANTHER" id="PTHR30591:SF1">
    <property type="entry name" value="RECBCD ENZYME SUBUNIT RECC"/>
    <property type="match status" value="1"/>
</dbReference>
<dbReference type="InterPro" id="IPR038726">
    <property type="entry name" value="PDDEXK_AddAB-type"/>
</dbReference>
<protein>
    <submittedName>
        <fullName evidence="11">Helicase</fullName>
    </submittedName>
</protein>
<dbReference type="InterPro" id="IPR011604">
    <property type="entry name" value="PDDEXK-like_dom_sf"/>
</dbReference>
<dbReference type="RefSeq" id="WP_124705472.1">
    <property type="nucleotide sequence ID" value="NZ_BGOW01000026.1"/>
</dbReference>
<comment type="caution">
    <text evidence="11">The sequence shown here is derived from an EMBL/GenBank/DDBJ whole genome shotgun (WGS) entry which is preliminary data.</text>
</comment>
<keyword evidence="6" id="KW-0269">Exonuclease</keyword>
<dbReference type="OrthoDB" id="9761147at2"/>
<evidence type="ECO:0000256" key="8">
    <source>
        <dbReference type="ARBA" id="ARBA00023125"/>
    </source>
</evidence>
<feature type="domain" description="PD-(D/E)XK endonuclease-like" evidence="10">
    <location>
        <begin position="641"/>
        <end position="894"/>
    </location>
</feature>
<keyword evidence="1" id="KW-0540">Nuclease</keyword>
<dbReference type="PANTHER" id="PTHR30591">
    <property type="entry name" value="RECBCD ENZYME SUBUNIT RECC"/>
    <property type="match status" value="1"/>
</dbReference>
<evidence type="ECO:0000256" key="5">
    <source>
        <dbReference type="ARBA" id="ARBA00022806"/>
    </source>
</evidence>
<keyword evidence="5 11" id="KW-0347">Helicase</keyword>
<dbReference type="Gene3D" id="3.90.320.10">
    <property type="match status" value="1"/>
</dbReference>
<dbReference type="SUPFAM" id="SSF52540">
    <property type="entry name" value="P-loop containing nucleoside triphosphate hydrolases"/>
    <property type="match status" value="1"/>
</dbReference>
<evidence type="ECO:0000256" key="7">
    <source>
        <dbReference type="ARBA" id="ARBA00022840"/>
    </source>
</evidence>
<keyword evidence="12" id="KW-1185">Reference proteome</keyword>
<keyword evidence="8" id="KW-0238">DNA-binding</keyword>
<gene>
    <name evidence="11" type="ORF">SFMTTN_2509</name>
</gene>
<dbReference type="GO" id="GO:0006310">
    <property type="term" value="P:DNA recombination"/>
    <property type="evidence" value="ECO:0007669"/>
    <property type="project" value="TreeGrafter"/>
</dbReference>
<keyword evidence="4" id="KW-0378">Hydrolase</keyword>
<evidence type="ECO:0000256" key="2">
    <source>
        <dbReference type="ARBA" id="ARBA00022741"/>
    </source>
</evidence>
<keyword evidence="2" id="KW-0547">Nucleotide-binding</keyword>
<evidence type="ECO:0000256" key="9">
    <source>
        <dbReference type="ARBA" id="ARBA00023204"/>
    </source>
</evidence>
<evidence type="ECO:0000256" key="6">
    <source>
        <dbReference type="ARBA" id="ARBA00022839"/>
    </source>
</evidence>
<evidence type="ECO:0000313" key="12">
    <source>
        <dbReference type="Proteomes" id="UP000286806"/>
    </source>
</evidence>
<dbReference type="GO" id="GO:0003677">
    <property type="term" value="F:DNA binding"/>
    <property type="evidence" value="ECO:0007669"/>
    <property type="project" value="UniProtKB-KW"/>
</dbReference>
<dbReference type="EMBL" id="BGOW01000026">
    <property type="protein sequence ID" value="GBL46684.1"/>
    <property type="molecule type" value="Genomic_DNA"/>
</dbReference>
<proteinExistence type="predicted"/>
<evidence type="ECO:0000256" key="1">
    <source>
        <dbReference type="ARBA" id="ARBA00022722"/>
    </source>
</evidence>
<sequence>MQPDLISQTARRILAQLAGDLPDLSRACVLVPNFHAARRLEQALAVQCGLPYLIPPRITTFPAWAATLPVTAALLPDSRRAALLYQALKASGRFDSADLWGVCDELLRLFDELTLHAVHLPDSLAAFTEQLRAAYQARRGRGLDFEARLIHELWYALAADAHGAQDAAARYTLQLAALAETAAGPLFVVGLPGYSPLEQACLDRYAERQPLVYLTPDTHGAVLDALSTAWPADPHAAPIKQRAHALRHIQPTSPLTGRLACFGAVSLEQEAQACATQVRLWLAEGKQRIAVIVQDRLSARRARALLERAQVLVADETGWTLATTAASTVLMRWLEALTGGFRFEDVLDLLKSPYLLADQDAVTRGQAAWQLESALRRHGPAAGLNGLKTRVRNLAEHSAALGALERLQQAAAVLPPRTELTLADWLARLANSLNALGAHERLVHDAAGQQVLSLLARREHELLPDSGRFQLAEFRRWLAGELERAVFVDTGIDSPVVFTHLAATRLRDFDAALILGADAAHLPGNAGASVFFNQRVRRELGLPTQDDSLRQTQYDLVQLIANVAHIRVLWRAWQDGERNPVSPWFERLQTLHQLAWNDDLADTRLATLLPHAQLAAPAPAPPPTPTRVPRPTLDSAQVPARISVSAYNSLLACPYQYFARQVLRLNALDEISSELAKVDYGQLVHAILHRFHQTHPVAAGTPPETLAADLLQFTEEAFAPVLADDYFAHAWQHRWAAQIPHYVAWQLAREQEGWRWQAGEIDAAETFDLDNGQHITLYGRLDRVDSLQASRAVLDYKTGGTAGLKDKARNPGEDTQLPAYALLLGEDVGQAAFVALDGEQKIETLALEAEPDAAADATRERLVRLFEQLHASVPLPAHGADSACQWCEMRGLCRKDYWPEAQS</sequence>
<dbReference type="Pfam" id="PF12705">
    <property type="entry name" value="PDDEXK_1"/>
    <property type="match status" value="1"/>
</dbReference>
<dbReference type="GO" id="GO:0005524">
    <property type="term" value="F:ATP binding"/>
    <property type="evidence" value="ECO:0007669"/>
    <property type="project" value="UniProtKB-KW"/>
</dbReference>
<dbReference type="AlphaFoldDB" id="A0A401JGD7"/>
<evidence type="ECO:0000313" key="11">
    <source>
        <dbReference type="EMBL" id="GBL46684.1"/>
    </source>
</evidence>
<keyword evidence="3" id="KW-0227">DNA damage</keyword>
<name>A0A401JGD7_9PROT</name>